<evidence type="ECO:0000256" key="4">
    <source>
        <dbReference type="ARBA" id="ARBA00022801"/>
    </source>
</evidence>
<name>A0ABV4BJC5_9CLOT</name>
<evidence type="ECO:0000313" key="9">
    <source>
        <dbReference type="EMBL" id="MEY7998896.1"/>
    </source>
</evidence>
<evidence type="ECO:0000256" key="1">
    <source>
        <dbReference type="ARBA" id="ARBA00004651"/>
    </source>
</evidence>
<evidence type="ECO:0000256" key="5">
    <source>
        <dbReference type="ARBA" id="ARBA00022989"/>
    </source>
</evidence>
<feature type="transmembrane region" description="Helical" evidence="7">
    <location>
        <begin position="101"/>
        <end position="120"/>
    </location>
</feature>
<protein>
    <submittedName>
        <fullName evidence="9">Phosphatase PAP2 family protein</fullName>
    </submittedName>
</protein>
<evidence type="ECO:0000256" key="7">
    <source>
        <dbReference type="SAM" id="Phobius"/>
    </source>
</evidence>
<dbReference type="SMART" id="SM00014">
    <property type="entry name" value="acidPPc"/>
    <property type="match status" value="1"/>
</dbReference>
<dbReference type="CDD" id="cd03392">
    <property type="entry name" value="PAP2_like_2"/>
    <property type="match status" value="1"/>
</dbReference>
<evidence type="ECO:0000256" key="2">
    <source>
        <dbReference type="ARBA" id="ARBA00022475"/>
    </source>
</evidence>
<keyword evidence="5 7" id="KW-1133">Transmembrane helix</keyword>
<sequence length="176" mass="19630">MISLMHQFDNSILQFIQNNMHGPFMDKFMIFVTRLGNLGTIWIIIAVFLIITKKYRNAGIATLCAVILGAVLGEGIIKHIVQRPRPFVESGTMNLLISRPLSSSFPSGHTTAAFAAAAVLSRYFKRYAAGFFVLAFLIAFSRLYLYVHYPTDVLAGIVLGLLCSKIVFYMLNVKCN</sequence>
<keyword evidence="4" id="KW-0378">Hydrolase</keyword>
<dbReference type="InterPro" id="IPR036938">
    <property type="entry name" value="PAP2/HPO_sf"/>
</dbReference>
<dbReference type="Pfam" id="PF01569">
    <property type="entry name" value="PAP2"/>
    <property type="match status" value="1"/>
</dbReference>
<dbReference type="SUPFAM" id="SSF48317">
    <property type="entry name" value="Acid phosphatase/Vanadium-dependent haloperoxidase"/>
    <property type="match status" value="1"/>
</dbReference>
<evidence type="ECO:0000256" key="6">
    <source>
        <dbReference type="ARBA" id="ARBA00023136"/>
    </source>
</evidence>
<feature type="transmembrane region" description="Helical" evidence="7">
    <location>
        <begin position="127"/>
        <end position="147"/>
    </location>
</feature>
<comment type="subcellular location">
    <subcellularLocation>
        <location evidence="1">Cell membrane</location>
        <topology evidence="1">Multi-pass membrane protein</topology>
    </subcellularLocation>
</comment>
<feature type="domain" description="Phosphatidic acid phosphatase type 2/haloperoxidase" evidence="8">
    <location>
        <begin position="58"/>
        <end position="168"/>
    </location>
</feature>
<keyword evidence="10" id="KW-1185">Reference proteome</keyword>
<dbReference type="EMBL" id="JBGEWD010000001">
    <property type="protein sequence ID" value="MEY7998896.1"/>
    <property type="molecule type" value="Genomic_DNA"/>
</dbReference>
<dbReference type="PANTHER" id="PTHR14969:SF62">
    <property type="entry name" value="DECAPRENYLPHOSPHORYL-5-PHOSPHORIBOSE PHOSPHATASE RV3807C-RELATED"/>
    <property type="match status" value="1"/>
</dbReference>
<feature type="transmembrane region" description="Helical" evidence="7">
    <location>
        <begin position="58"/>
        <end position="81"/>
    </location>
</feature>
<keyword evidence="6 7" id="KW-0472">Membrane</keyword>
<gene>
    <name evidence="9" type="ORF">AB8U03_01565</name>
</gene>
<organism evidence="9 10">
    <name type="scientific">Clostridium moutaii</name>
    <dbReference type="NCBI Taxonomy" id="3240932"/>
    <lineage>
        <taxon>Bacteria</taxon>
        <taxon>Bacillati</taxon>
        <taxon>Bacillota</taxon>
        <taxon>Clostridia</taxon>
        <taxon>Eubacteriales</taxon>
        <taxon>Clostridiaceae</taxon>
        <taxon>Clostridium</taxon>
    </lineage>
</organism>
<keyword evidence="2" id="KW-1003">Cell membrane</keyword>
<feature type="transmembrane region" description="Helical" evidence="7">
    <location>
        <begin position="153"/>
        <end position="171"/>
    </location>
</feature>
<dbReference type="PANTHER" id="PTHR14969">
    <property type="entry name" value="SPHINGOSINE-1-PHOSPHATE PHOSPHOHYDROLASE"/>
    <property type="match status" value="1"/>
</dbReference>
<dbReference type="RefSeq" id="WP_369702773.1">
    <property type="nucleotide sequence ID" value="NZ_JBGEWD010000001.1"/>
</dbReference>
<accession>A0ABV4BJC5</accession>
<evidence type="ECO:0000313" key="10">
    <source>
        <dbReference type="Proteomes" id="UP001564657"/>
    </source>
</evidence>
<comment type="caution">
    <text evidence="9">The sequence shown here is derived from an EMBL/GenBank/DDBJ whole genome shotgun (WGS) entry which is preliminary data.</text>
</comment>
<keyword evidence="3 7" id="KW-0812">Transmembrane</keyword>
<feature type="transmembrane region" description="Helical" evidence="7">
    <location>
        <begin position="28"/>
        <end position="51"/>
    </location>
</feature>
<evidence type="ECO:0000259" key="8">
    <source>
        <dbReference type="SMART" id="SM00014"/>
    </source>
</evidence>
<dbReference type="InterPro" id="IPR000326">
    <property type="entry name" value="PAP2/HPO"/>
</dbReference>
<proteinExistence type="predicted"/>
<reference evidence="9 10" key="1">
    <citation type="submission" date="2024-08" db="EMBL/GenBank/DDBJ databases">
        <title>Clostridium lapicellarii sp. nov., and Clostridium renhuaiense sp. nov., two species isolated from the mud in a fermentation cellar used for producing sauce-flavour Chinese liquors.</title>
        <authorList>
            <person name="Yang F."/>
            <person name="Wang H."/>
            <person name="Chen L.Q."/>
            <person name="Zhou N."/>
            <person name="Lu J.J."/>
            <person name="Pu X.X."/>
            <person name="Wan B."/>
            <person name="Wang L."/>
            <person name="Liu S.J."/>
        </authorList>
    </citation>
    <scope>NUCLEOTIDE SEQUENCE [LARGE SCALE GENOMIC DNA]</scope>
    <source>
        <strain evidence="9 10">MT-5</strain>
    </source>
</reference>
<dbReference type="Gene3D" id="1.20.144.10">
    <property type="entry name" value="Phosphatidic acid phosphatase type 2/haloperoxidase"/>
    <property type="match status" value="2"/>
</dbReference>
<dbReference type="Proteomes" id="UP001564657">
    <property type="component" value="Unassembled WGS sequence"/>
</dbReference>
<evidence type="ECO:0000256" key="3">
    <source>
        <dbReference type="ARBA" id="ARBA00022692"/>
    </source>
</evidence>